<dbReference type="GeneID" id="91004490"/>
<reference evidence="1 2" key="1">
    <citation type="submission" date="2018-04" db="EMBL/GenBank/DDBJ databases">
        <title>Genomic Encyclopedia of Type Strains, Phase III (KMG-III): the genomes of soil and plant-associated and newly described type strains.</title>
        <authorList>
            <person name="Whitman W."/>
        </authorList>
    </citation>
    <scope>NUCLEOTIDE SEQUENCE [LARGE SCALE GENOMIC DNA]</scope>
    <source>
        <strain evidence="1 2">MA-olki</strain>
    </source>
</reference>
<dbReference type="OrthoDB" id="7340718at2"/>
<comment type="caution">
    <text evidence="1">The sequence shown here is derived from an EMBL/GenBank/DDBJ whole genome shotgun (WGS) entry which is preliminary data.</text>
</comment>
<organism evidence="1 2">
    <name type="scientific">Sphingomonas faeni</name>
    <dbReference type="NCBI Taxonomy" id="185950"/>
    <lineage>
        <taxon>Bacteria</taxon>
        <taxon>Pseudomonadati</taxon>
        <taxon>Pseudomonadota</taxon>
        <taxon>Alphaproteobacteria</taxon>
        <taxon>Sphingomonadales</taxon>
        <taxon>Sphingomonadaceae</taxon>
        <taxon>Sphingomonas</taxon>
    </lineage>
</organism>
<evidence type="ECO:0000313" key="1">
    <source>
        <dbReference type="EMBL" id="PTW48894.1"/>
    </source>
</evidence>
<protein>
    <submittedName>
        <fullName evidence="1">Uncharacterized protein</fullName>
    </submittedName>
</protein>
<dbReference type="EMBL" id="QAYE01000001">
    <property type="protein sequence ID" value="PTW48894.1"/>
    <property type="molecule type" value="Genomic_DNA"/>
</dbReference>
<dbReference type="RefSeq" id="WP_107952030.1">
    <property type="nucleotide sequence ID" value="NZ_QAYE01000001.1"/>
</dbReference>
<evidence type="ECO:0000313" key="2">
    <source>
        <dbReference type="Proteomes" id="UP000244013"/>
    </source>
</evidence>
<proteinExistence type="predicted"/>
<name>A0A2T5UBR6_9SPHN</name>
<gene>
    <name evidence="1" type="ORF">C8J25_101395</name>
</gene>
<dbReference type="Proteomes" id="UP000244013">
    <property type="component" value="Unassembled WGS sequence"/>
</dbReference>
<accession>A0A2T5UBR6</accession>
<dbReference type="AlphaFoldDB" id="A0A2T5UBR6"/>
<sequence>MITLGDVVRRQLHVPTIAAVRDVAAILAGDAPETAAVLFYGSNLRTGETEGVLDFYVLTAGPLERGLWPTVSYREFDLHGETLRAKIATMRLATFAKAAAAQTLDTTIWTRFVQPSALVWVRDPATANRVAMAIGDAAKSAGRFAAALGPQTGTADDYWRALFRQTYAAELRVERKGREGQILGFDPGRYAELLPLAWTADGIAYRDEAGMLKPDLSPARRNALLRAWGRRRRAGKPLNVARLVRAAFTFEGAARYGVWKVERHTGVAVPLTPWREKHPILAAPGVFWRVWRARAQTGPKTV</sequence>